<dbReference type="GeneID" id="111255342"/>
<evidence type="ECO:0000256" key="4">
    <source>
        <dbReference type="ARBA" id="ARBA00022475"/>
    </source>
</evidence>
<organism evidence="13 14">
    <name type="scientific">Varroa destructor</name>
    <name type="common">Honeybee mite</name>
    <dbReference type="NCBI Taxonomy" id="109461"/>
    <lineage>
        <taxon>Eukaryota</taxon>
        <taxon>Metazoa</taxon>
        <taxon>Ecdysozoa</taxon>
        <taxon>Arthropoda</taxon>
        <taxon>Chelicerata</taxon>
        <taxon>Arachnida</taxon>
        <taxon>Acari</taxon>
        <taxon>Parasitiformes</taxon>
        <taxon>Mesostigmata</taxon>
        <taxon>Gamasina</taxon>
        <taxon>Dermanyssoidea</taxon>
        <taxon>Varroidae</taxon>
        <taxon>Varroa</taxon>
    </lineage>
</organism>
<dbReference type="OMA" id="VFFFWKY"/>
<feature type="compositionally biased region" description="Basic and acidic residues" evidence="11">
    <location>
        <begin position="462"/>
        <end position="479"/>
    </location>
</feature>
<dbReference type="PANTHER" id="PTHR21522">
    <property type="entry name" value="PROTON CHANNEL OTOP"/>
    <property type="match status" value="1"/>
</dbReference>
<comment type="similarity">
    <text evidence="2">Belongs to the otopetrin family.</text>
</comment>
<feature type="transmembrane region" description="Helical" evidence="12">
    <location>
        <begin position="381"/>
        <end position="400"/>
    </location>
</feature>
<evidence type="ECO:0000256" key="9">
    <source>
        <dbReference type="ARBA" id="ARBA00023136"/>
    </source>
</evidence>
<reference evidence="13" key="1">
    <citation type="submission" date="2021-01" db="UniProtKB">
        <authorList>
            <consortium name="EnsemblMetazoa"/>
        </authorList>
    </citation>
    <scope>IDENTIFICATION</scope>
</reference>
<keyword evidence="7 12" id="KW-1133">Transmembrane helix</keyword>
<feature type="transmembrane region" description="Helical" evidence="12">
    <location>
        <begin position="602"/>
        <end position="625"/>
    </location>
</feature>
<dbReference type="EnsemblMetazoa" id="XM_022817210">
    <property type="protein sequence ID" value="XP_022672945"/>
    <property type="gene ID" value="LOC111255342"/>
</dbReference>
<feature type="compositionally biased region" description="Polar residues" evidence="11">
    <location>
        <begin position="52"/>
        <end position="63"/>
    </location>
</feature>
<proteinExistence type="inferred from homology"/>
<protein>
    <recommendedName>
        <fullName evidence="15">Otopetrin</fullName>
    </recommendedName>
</protein>
<feature type="transmembrane region" description="Helical" evidence="12">
    <location>
        <begin position="645"/>
        <end position="665"/>
    </location>
</feature>
<dbReference type="InterPro" id="IPR004878">
    <property type="entry name" value="Otopetrin"/>
</dbReference>
<keyword evidence="4" id="KW-1003">Cell membrane</keyword>
<evidence type="ECO:0000256" key="3">
    <source>
        <dbReference type="ARBA" id="ARBA00022448"/>
    </source>
</evidence>
<sequence>MLLSPQSFAYPGPIQIEFPAKDNAVNSPDSKFDEIAVEFRSLSRTSQTSQQEPGSSNIGSCHESQVCYGDPDGQDLSDDVKTAELAASDGGRDPETNSFGTNLAVPRHSEVIGEKAYHPVKRAWSVNWSVDVKDNESRLPTPEPPGVQQGTLPALGHATPGGGHGNIGGGHGSVAGHGEGNLDDGYHHRTAKKYLSSMLSTIYCVFLVCMGSTFCATESVLEKRHEHGERNHSVKIFSILVSLIGIGWLFALHIDILWYKNSASRQVRSRTRPSQGNLYMHSTASVFKQQAKRNLQPQLWFLEGRHSGSFYLKGGMVVFCFCHLINEGLQLEQYIQLVCTDGAHTNNVLGVVFHVLRPIYAFYQLFMAFKYSNIVINHSRHIARFGAMHLIATSLYFWFFSIVEEYKHAEHDSSEMSRGHLLSHHGNDSLVVSLVTAVSEAIHGSNSLSNHTSYTPTHHAVSQREERAVHSGHDTRHDTGGNSGHHGKDHHGSNITGFLQPFTVEYNIILAGVWFIVWQNIGRGPEIQIRRESICTTGQDARYQSNLVVSADCHASNKGLFAGLFLLLVSVVALVIAQEAQRSNEGSPQVVLVQERFRRAELMIFLVQDNILVIVALLAVCWAYWQIRTLDFSVHPITLLDDVLLYVPLPFFFLYFFMSMIADVYSQKLSRVSSNVITVIQVVLQTLFLSDGLRRCSNQRRHQFLKPGRELVTFLIICNITMWVTTTFKTDTQHESESAELIFGKSCWILIKHATLPLMLFYRFHSSVCLSDIWKSAYETGE</sequence>
<evidence type="ECO:0000313" key="13">
    <source>
        <dbReference type="EnsemblMetazoa" id="XP_022672945"/>
    </source>
</evidence>
<evidence type="ECO:0000256" key="8">
    <source>
        <dbReference type="ARBA" id="ARBA00023065"/>
    </source>
</evidence>
<keyword evidence="3" id="KW-0813">Transport</keyword>
<name>A0A7M7MJW6_VARDE</name>
<comment type="subcellular location">
    <subcellularLocation>
        <location evidence="1">Cell membrane</location>
        <topology evidence="1">Multi-pass membrane protein</topology>
    </subcellularLocation>
</comment>
<evidence type="ECO:0000256" key="5">
    <source>
        <dbReference type="ARBA" id="ARBA00022692"/>
    </source>
</evidence>
<dbReference type="GO" id="GO:0015252">
    <property type="term" value="F:proton channel activity"/>
    <property type="evidence" value="ECO:0007669"/>
    <property type="project" value="InterPro"/>
</dbReference>
<feature type="transmembrane region" description="Helical" evidence="12">
    <location>
        <begin position="236"/>
        <end position="259"/>
    </location>
</feature>
<feature type="compositionally biased region" description="Polar residues" evidence="11">
    <location>
        <begin position="447"/>
        <end position="456"/>
    </location>
</feature>
<evidence type="ECO:0000256" key="7">
    <source>
        <dbReference type="ARBA" id="ARBA00022989"/>
    </source>
</evidence>
<evidence type="ECO:0008006" key="15">
    <source>
        <dbReference type="Google" id="ProtNLM"/>
    </source>
</evidence>
<dbReference type="InParanoid" id="A0A7M7MJW6"/>
<dbReference type="GO" id="GO:0005886">
    <property type="term" value="C:plasma membrane"/>
    <property type="evidence" value="ECO:0007669"/>
    <property type="project" value="UniProtKB-SubCell"/>
</dbReference>
<evidence type="ECO:0000256" key="12">
    <source>
        <dbReference type="SAM" id="Phobius"/>
    </source>
</evidence>
<feature type="compositionally biased region" description="Low complexity" evidence="11">
    <location>
        <begin position="42"/>
        <end position="51"/>
    </location>
</feature>
<keyword evidence="6" id="KW-0375">Hydrogen ion transport</keyword>
<dbReference type="Proteomes" id="UP000594260">
    <property type="component" value="Unplaced"/>
</dbReference>
<dbReference type="Pfam" id="PF03189">
    <property type="entry name" value="Otopetrin"/>
    <property type="match status" value="1"/>
</dbReference>
<feature type="transmembrane region" description="Helical" evidence="12">
    <location>
        <begin position="559"/>
        <end position="577"/>
    </location>
</feature>
<feature type="region of interest" description="Disordered" evidence="11">
    <location>
        <begin position="42"/>
        <end position="77"/>
    </location>
</feature>
<dbReference type="RefSeq" id="XP_022672945.1">
    <property type="nucleotide sequence ID" value="XM_022817210.1"/>
</dbReference>
<evidence type="ECO:0000256" key="6">
    <source>
        <dbReference type="ARBA" id="ARBA00022781"/>
    </source>
</evidence>
<dbReference type="KEGG" id="vde:111255342"/>
<evidence type="ECO:0000256" key="10">
    <source>
        <dbReference type="ARBA" id="ARBA00023303"/>
    </source>
</evidence>
<keyword evidence="14" id="KW-1185">Reference proteome</keyword>
<evidence type="ECO:0000256" key="2">
    <source>
        <dbReference type="ARBA" id="ARBA00006513"/>
    </source>
</evidence>
<feature type="transmembrane region" description="Helical" evidence="12">
    <location>
        <begin position="194"/>
        <end position="216"/>
    </location>
</feature>
<feature type="region of interest" description="Disordered" evidence="11">
    <location>
        <begin position="447"/>
        <end position="492"/>
    </location>
</feature>
<evidence type="ECO:0000256" key="11">
    <source>
        <dbReference type="SAM" id="MobiDB-lite"/>
    </source>
</evidence>
<keyword evidence="5 12" id="KW-0812">Transmembrane</keyword>
<accession>A0A7M7MJW6</accession>
<feature type="transmembrane region" description="Helical" evidence="12">
    <location>
        <begin position="349"/>
        <end position="369"/>
    </location>
</feature>
<evidence type="ECO:0000256" key="1">
    <source>
        <dbReference type="ARBA" id="ARBA00004651"/>
    </source>
</evidence>
<keyword evidence="9 12" id="KW-0472">Membrane</keyword>
<keyword evidence="8" id="KW-0406">Ion transport</keyword>
<dbReference type="OrthoDB" id="6429739at2759"/>
<dbReference type="AlphaFoldDB" id="A0A7M7MJW6"/>
<keyword evidence="10" id="KW-0407">Ion channel</keyword>
<dbReference type="PANTHER" id="PTHR21522:SF58">
    <property type="entry name" value="AGAP000074-PA"/>
    <property type="match status" value="1"/>
</dbReference>
<evidence type="ECO:0000313" key="14">
    <source>
        <dbReference type="Proteomes" id="UP000594260"/>
    </source>
</evidence>